<gene>
    <name evidence="2" type="ORF">Maut_00898</name>
    <name evidence="3" type="ORF">MTAT_25580</name>
</gene>
<reference evidence="3 5" key="2">
    <citation type="submission" date="2019-05" db="EMBL/GenBank/DDBJ databases">
        <title>Genome sequence of Moorella thermoacetica ATCC 33924.</title>
        <authorList>
            <person name="Poehlein A."/>
            <person name="Bengelsdorf F.R."/>
            <person name="Duerre P."/>
            <person name="Daniel R."/>
        </authorList>
    </citation>
    <scope>NUCLEOTIDE SEQUENCE [LARGE SCALE GENOMIC DNA]</scope>
    <source>
        <strain evidence="3 5">ATCC 33924</strain>
    </source>
</reference>
<dbReference type="Proteomes" id="UP000094598">
    <property type="component" value="Chromosome"/>
</dbReference>
<feature type="transmembrane region" description="Helical" evidence="1">
    <location>
        <begin position="228"/>
        <end position="248"/>
    </location>
</feature>
<sequence>MPHNKWGVMFTQLVAGEISRRKIFRKGRKALKELWTMWKNTRMITMTALTAAIFAALLIPFKGIPIIPGITEFRPAQIIATTFPIFFGPAGAWGVAIGNLIGDFFGTLGPGSFFGFFGNLFEGYVIYKIWQALKKEPTIKSGGDLFHYVLAVILSGATCAMIIAWGLEVLGMFPFAVLGTIITLNNVIVPIFLGPPLILLLYPRIKKWDLIWTDVMDPEDISTVKSPALGLALMWIGGLGGLIVGLLLSTGLYGAKLAGFGVGHTGTGVILGLIPFIVVFLASALAFPSKGE</sequence>
<reference evidence="2 4" key="1">
    <citation type="submission" date="2016-08" db="EMBL/GenBank/DDBJ databases">
        <title>Moorella thermoacetica DSM 103132.</title>
        <authorList>
            <person name="Jendresen C.B."/>
            <person name="Redl S.M."/>
            <person name="Jensen T.O."/>
            <person name="Nielsen A.T."/>
        </authorList>
    </citation>
    <scope>NUCLEOTIDE SEQUENCE [LARGE SCALE GENOMIC DNA]</scope>
    <source>
        <strain evidence="2 4">DSM 103132</strain>
    </source>
</reference>
<feature type="transmembrane region" description="Helical" evidence="1">
    <location>
        <begin position="173"/>
        <end position="202"/>
    </location>
</feature>
<dbReference type="AlphaFoldDB" id="A0AAC9MUB1"/>
<accession>A0AAC9MUB1</accession>
<evidence type="ECO:0000313" key="4">
    <source>
        <dbReference type="Proteomes" id="UP000094598"/>
    </source>
</evidence>
<evidence type="ECO:0000313" key="5">
    <source>
        <dbReference type="Proteomes" id="UP000322283"/>
    </source>
</evidence>
<dbReference type="EMBL" id="VCDX01000012">
    <property type="protein sequence ID" value="TYL09473.1"/>
    <property type="molecule type" value="Genomic_DNA"/>
</dbReference>
<dbReference type="InterPro" id="IPR010387">
    <property type="entry name" value="QueT"/>
</dbReference>
<feature type="transmembrane region" description="Helical" evidence="1">
    <location>
        <begin position="113"/>
        <end position="133"/>
    </location>
</feature>
<dbReference type="Pfam" id="PF06177">
    <property type="entry name" value="QueT"/>
    <property type="match status" value="1"/>
</dbReference>
<feature type="transmembrane region" description="Helical" evidence="1">
    <location>
        <begin position="145"/>
        <end position="167"/>
    </location>
</feature>
<keyword evidence="5" id="KW-1185">Reference proteome</keyword>
<feature type="transmembrane region" description="Helical" evidence="1">
    <location>
        <begin position="76"/>
        <end position="101"/>
    </location>
</feature>
<protein>
    <submittedName>
        <fullName evidence="2">QueT transporter</fullName>
    </submittedName>
</protein>
<evidence type="ECO:0000313" key="2">
    <source>
        <dbReference type="EMBL" id="AOQ23356.1"/>
    </source>
</evidence>
<evidence type="ECO:0000313" key="3">
    <source>
        <dbReference type="EMBL" id="TYL09473.1"/>
    </source>
</evidence>
<keyword evidence="1" id="KW-0812">Transmembrane</keyword>
<feature type="transmembrane region" description="Helical" evidence="1">
    <location>
        <begin position="43"/>
        <end position="64"/>
    </location>
</feature>
<feature type="transmembrane region" description="Helical" evidence="1">
    <location>
        <begin position="268"/>
        <end position="287"/>
    </location>
</feature>
<proteinExistence type="predicted"/>
<dbReference type="Proteomes" id="UP000322283">
    <property type="component" value="Unassembled WGS sequence"/>
</dbReference>
<keyword evidence="1" id="KW-0472">Membrane</keyword>
<keyword evidence="1" id="KW-1133">Transmembrane helix</keyword>
<dbReference type="EMBL" id="CP017019">
    <property type="protein sequence ID" value="AOQ23356.1"/>
    <property type="molecule type" value="Genomic_DNA"/>
</dbReference>
<dbReference type="Gene3D" id="1.10.1760.20">
    <property type="match status" value="1"/>
</dbReference>
<name>A0AAC9MUB1_NEOTH</name>
<organism evidence="2 4">
    <name type="scientific">Neomoorella thermoacetica</name>
    <name type="common">Clostridium thermoaceticum</name>
    <dbReference type="NCBI Taxonomy" id="1525"/>
    <lineage>
        <taxon>Bacteria</taxon>
        <taxon>Bacillati</taxon>
        <taxon>Bacillota</taxon>
        <taxon>Clostridia</taxon>
        <taxon>Neomoorellales</taxon>
        <taxon>Neomoorellaceae</taxon>
        <taxon>Neomoorella</taxon>
    </lineage>
</organism>
<evidence type="ECO:0000256" key="1">
    <source>
        <dbReference type="SAM" id="Phobius"/>
    </source>
</evidence>